<dbReference type="EC" id="1.1.1.133" evidence="2"/>
<organism evidence="2 3">
    <name type="scientific">Virgibacillus natechei</name>
    <dbReference type="NCBI Taxonomy" id="1216297"/>
    <lineage>
        <taxon>Bacteria</taxon>
        <taxon>Bacillati</taxon>
        <taxon>Bacillota</taxon>
        <taxon>Bacilli</taxon>
        <taxon>Bacillales</taxon>
        <taxon>Bacillaceae</taxon>
        <taxon>Virgibacillus</taxon>
    </lineage>
</organism>
<dbReference type="Proteomes" id="UP001519345">
    <property type="component" value="Unassembled WGS sequence"/>
</dbReference>
<dbReference type="SUPFAM" id="SSF51735">
    <property type="entry name" value="NAD(P)-binding Rossmann-fold domains"/>
    <property type="match status" value="1"/>
</dbReference>
<dbReference type="EMBL" id="JAGGKX010000008">
    <property type="protein sequence ID" value="MBP1969811.1"/>
    <property type="molecule type" value="Genomic_DNA"/>
</dbReference>
<dbReference type="RefSeq" id="WP_209462982.1">
    <property type="nucleotide sequence ID" value="NZ_CP110224.1"/>
</dbReference>
<accession>A0ABS4IFU4</accession>
<dbReference type="Gene3D" id="3.40.50.720">
    <property type="entry name" value="NAD(P)-binding Rossmann-like Domain"/>
    <property type="match status" value="1"/>
</dbReference>
<evidence type="ECO:0000313" key="2">
    <source>
        <dbReference type="EMBL" id="MBP1969811.1"/>
    </source>
</evidence>
<name>A0ABS4IFU4_9BACI</name>
<evidence type="ECO:0000313" key="3">
    <source>
        <dbReference type="Proteomes" id="UP001519345"/>
    </source>
</evidence>
<keyword evidence="2" id="KW-0560">Oxidoreductase</keyword>
<dbReference type="InterPro" id="IPR001509">
    <property type="entry name" value="Epimerase_deHydtase"/>
</dbReference>
<dbReference type="InterPro" id="IPR036291">
    <property type="entry name" value="NAD(P)-bd_dom_sf"/>
</dbReference>
<protein>
    <submittedName>
        <fullName evidence="2">dTDP-4-dehydrorhamnose reductase</fullName>
        <ecNumber evidence="2">1.1.1.133</ecNumber>
    </submittedName>
</protein>
<dbReference type="PANTHER" id="PTHR43242:SF1">
    <property type="entry name" value="NAD(P)-BINDING ROSSMANN-FOLD SUPERFAMILY PROTEIN"/>
    <property type="match status" value="1"/>
</dbReference>
<evidence type="ECO:0000259" key="1">
    <source>
        <dbReference type="Pfam" id="PF01370"/>
    </source>
</evidence>
<dbReference type="Pfam" id="PF01370">
    <property type="entry name" value="Epimerase"/>
    <property type="match status" value="1"/>
</dbReference>
<dbReference type="GO" id="GO:0008831">
    <property type="term" value="F:dTDP-4-dehydrorhamnose reductase activity"/>
    <property type="evidence" value="ECO:0007669"/>
    <property type="project" value="UniProtKB-EC"/>
</dbReference>
<feature type="domain" description="NAD-dependent epimerase/dehydratase" evidence="1">
    <location>
        <begin position="3"/>
        <end position="217"/>
    </location>
</feature>
<keyword evidence="3" id="KW-1185">Reference proteome</keyword>
<comment type="caution">
    <text evidence="2">The sequence shown here is derived from an EMBL/GenBank/DDBJ whole genome shotgun (WGS) entry which is preliminary data.</text>
</comment>
<sequence length="275" mass="31286">MKVCVFGASGYVGTSVYKSLESMEDFEVSGTYLDHNPIFDNLYKLDINEPESFSDFFKKESPDVVIWSVMNGPNEHVLTDQGLLHLITHLTPATKLIYISSDFVYSAGKGPYVEEDPLSTLPNDHLFSTYTNAKVKAERFILNELSNYVILRVGPVYGENQAGKMDERTEKLFRQLDSGQPIAFRDDLIRTFVHVEDLANVIVEMLEKDIIGIFNVGPSEKRSFYEFMSGIADQFGYHSNLVEKDSEYEEADQEIPKDTSLITEKITKTVNQNFR</sequence>
<dbReference type="PANTHER" id="PTHR43242">
    <property type="entry name" value="NAD(P)-BINDING ROSSMANN-FOLD SUPERFAMILY PROTEIN"/>
    <property type="match status" value="1"/>
</dbReference>
<gene>
    <name evidence="2" type="ORF">J2Z83_001919</name>
</gene>
<proteinExistence type="predicted"/>
<reference evidence="2 3" key="1">
    <citation type="submission" date="2021-03" db="EMBL/GenBank/DDBJ databases">
        <title>Genomic Encyclopedia of Type Strains, Phase IV (KMG-IV): sequencing the most valuable type-strain genomes for metagenomic binning, comparative biology and taxonomic classification.</title>
        <authorList>
            <person name="Goeker M."/>
        </authorList>
    </citation>
    <scope>NUCLEOTIDE SEQUENCE [LARGE SCALE GENOMIC DNA]</scope>
    <source>
        <strain evidence="2 3">DSM 25609</strain>
    </source>
</reference>